<reference evidence="2 3" key="1">
    <citation type="journal article" date="2014" name="Genome Biol. Evol.">
        <title>The genome of the myxosporean Thelohanellus kitauei shows adaptations to nutrient acquisition within its fish host.</title>
        <authorList>
            <person name="Yang Y."/>
            <person name="Xiong J."/>
            <person name="Zhou Z."/>
            <person name="Huo F."/>
            <person name="Miao W."/>
            <person name="Ran C."/>
            <person name="Liu Y."/>
            <person name="Zhang J."/>
            <person name="Feng J."/>
            <person name="Wang M."/>
            <person name="Wang M."/>
            <person name="Wang L."/>
            <person name="Yao B."/>
        </authorList>
    </citation>
    <scope>NUCLEOTIDE SEQUENCE [LARGE SCALE GENOMIC DNA]</scope>
    <source>
        <strain evidence="2">Wuqing</strain>
    </source>
</reference>
<name>A0A0C2I9F2_THEKT</name>
<sequence length="142" mass="17031">MYDINETMFEFETNFQNVTNNHDSFDKLFFAYYRYGIYTLFAIFLIYICVRTKTMNDHIDFNIEFMNDLTTISNIIEDEWTRFGSTSIKIRNQNKSNESNIDDYNPYIPHVMEMDTYMDDINEKTLRATPSCECVVFDEDDD</sequence>
<evidence type="ECO:0000256" key="1">
    <source>
        <dbReference type="SAM" id="Phobius"/>
    </source>
</evidence>
<dbReference type="Proteomes" id="UP000031668">
    <property type="component" value="Unassembled WGS sequence"/>
</dbReference>
<gene>
    <name evidence="2" type="ORF">RF11_01680</name>
</gene>
<evidence type="ECO:0000313" key="3">
    <source>
        <dbReference type="Proteomes" id="UP000031668"/>
    </source>
</evidence>
<dbReference type="EMBL" id="JWZT01005185">
    <property type="protein sequence ID" value="KII61898.1"/>
    <property type="molecule type" value="Genomic_DNA"/>
</dbReference>
<evidence type="ECO:0000313" key="2">
    <source>
        <dbReference type="EMBL" id="KII61898.1"/>
    </source>
</evidence>
<protein>
    <submittedName>
        <fullName evidence="2">Uncharacterized protein</fullName>
    </submittedName>
</protein>
<organism evidence="2 3">
    <name type="scientific">Thelohanellus kitauei</name>
    <name type="common">Myxosporean</name>
    <dbReference type="NCBI Taxonomy" id="669202"/>
    <lineage>
        <taxon>Eukaryota</taxon>
        <taxon>Metazoa</taxon>
        <taxon>Cnidaria</taxon>
        <taxon>Myxozoa</taxon>
        <taxon>Myxosporea</taxon>
        <taxon>Bivalvulida</taxon>
        <taxon>Platysporina</taxon>
        <taxon>Myxobolidae</taxon>
        <taxon>Thelohanellus</taxon>
    </lineage>
</organism>
<keyword evidence="1" id="KW-0472">Membrane</keyword>
<accession>A0A0C2I9F2</accession>
<feature type="transmembrane region" description="Helical" evidence="1">
    <location>
        <begin position="32"/>
        <end position="50"/>
    </location>
</feature>
<keyword evidence="1" id="KW-0812">Transmembrane</keyword>
<proteinExistence type="predicted"/>
<comment type="caution">
    <text evidence="2">The sequence shown here is derived from an EMBL/GenBank/DDBJ whole genome shotgun (WGS) entry which is preliminary data.</text>
</comment>
<keyword evidence="1" id="KW-1133">Transmembrane helix</keyword>
<keyword evidence="3" id="KW-1185">Reference proteome</keyword>
<dbReference type="AlphaFoldDB" id="A0A0C2I9F2"/>